<geneLocation type="plasmid" evidence="4 8">
    <name>unnamed1</name>
</geneLocation>
<dbReference type="PANTHER" id="PTHR30006">
    <property type="entry name" value="THIAMINE-BINDING PERIPLASMIC PROTEIN-RELATED"/>
    <property type="match status" value="1"/>
</dbReference>
<evidence type="ECO:0000313" key="6">
    <source>
        <dbReference type="Proteomes" id="UP000273626"/>
    </source>
</evidence>
<dbReference type="Pfam" id="PF13343">
    <property type="entry name" value="SBP_bac_6"/>
    <property type="match status" value="1"/>
</dbReference>
<dbReference type="Gene3D" id="3.40.190.10">
    <property type="entry name" value="Periplasmic binding protein-like II"/>
    <property type="match status" value="2"/>
</dbReference>
<dbReference type="PANTHER" id="PTHR30006:SF2">
    <property type="entry name" value="ABC TRANSPORTER SUBSTRATE-BINDING PROTEIN"/>
    <property type="match status" value="1"/>
</dbReference>
<sequence length="328" mass="35510">MKRRGFMMACALAILPLPALAQDGGKVVIYTPNNAQAVEAVTEVFSEKAPELSLSTITGGSGQLLRRVEAEASAPQGDLFWNSSENTLAGFREYFEPYASPEAEAIQDDLKRPESPWTATNLHVVVGMVNTDQLGELPAPTKWQDFLDPAWKGKVAIADPNNSSTAFTILWGFEKLMGTEALKQLAANVVVNSSASAVLRGVGQGEFAAGFTYESNAYAFVAGGQAEIALLYPEEGTFTSPEFQALIKGGPAPEAARRAFDVMLSRDMQVALLENTFRRPSRADIDVSEHVDLPALDSLKLFPTDEAEAAANRDDFLARWQEYVKAGQ</sequence>
<feature type="chain" id="PRO_5044559504" evidence="2">
    <location>
        <begin position="22"/>
        <end position="328"/>
    </location>
</feature>
<evidence type="ECO:0000313" key="8">
    <source>
        <dbReference type="Proteomes" id="UP000509322"/>
    </source>
</evidence>
<reference evidence="3 7" key="2">
    <citation type="submission" date="2019-01" db="EMBL/GenBank/DDBJ databases">
        <title>Complete Genome Sequence and Annotation of the Paracoccus pantotrophus type strain DSM 2944.</title>
        <authorList>
            <person name="Bockwoldt J.A."/>
            <person name="Zimmermann M."/>
            <person name="Tiso T."/>
            <person name="Blank L.M."/>
        </authorList>
    </citation>
    <scope>NUCLEOTIDE SEQUENCE [LARGE SCALE GENOMIC DNA]</scope>
    <source>
        <strain evidence="3 7">DSM 2944</strain>
        <plasmid evidence="7">ppan2</plasmid>
        <plasmid evidence="3">pPAN2</plasmid>
    </source>
</reference>
<reference evidence="4 8" key="3">
    <citation type="submission" date="2020-07" db="EMBL/GenBank/DDBJ databases">
        <title>The complete genome of Paracoccus pantotrophus ACCC 10489.</title>
        <authorList>
            <person name="Si Y."/>
        </authorList>
    </citation>
    <scope>NUCLEOTIDE SEQUENCE [LARGE SCALE GENOMIC DNA]</scope>
    <source>
        <strain evidence="4 8">ACCC10489</strain>
        <plasmid evidence="4 8">unnamed1</plasmid>
    </source>
</reference>
<gene>
    <name evidence="5" type="ORF">BDE18_4032</name>
    <name evidence="3" type="ORF">ESD82_08905</name>
    <name evidence="4" type="ORF">HYQ43_22105</name>
</gene>
<dbReference type="SUPFAM" id="SSF53850">
    <property type="entry name" value="Periplasmic binding protein-like II"/>
    <property type="match status" value="1"/>
</dbReference>
<accession>A0A1I5FP83</accession>
<evidence type="ECO:0000313" key="7">
    <source>
        <dbReference type="Proteomes" id="UP000326453"/>
    </source>
</evidence>
<organism evidence="4 8">
    <name type="scientific">Paracoccus pantotrophus</name>
    <name type="common">Thiosphaera pantotropha</name>
    <dbReference type="NCBI Taxonomy" id="82367"/>
    <lineage>
        <taxon>Bacteria</taxon>
        <taxon>Pseudomonadati</taxon>
        <taxon>Pseudomonadota</taxon>
        <taxon>Alphaproteobacteria</taxon>
        <taxon>Rhodobacterales</taxon>
        <taxon>Paracoccaceae</taxon>
        <taxon>Paracoccus</taxon>
    </lineage>
</organism>
<proteinExistence type="predicted"/>
<dbReference type="EMBL" id="CP058691">
    <property type="protein sequence ID" value="QLH16903.1"/>
    <property type="molecule type" value="Genomic_DNA"/>
</dbReference>
<dbReference type="InterPro" id="IPR026045">
    <property type="entry name" value="Ferric-bd"/>
</dbReference>
<geneLocation type="plasmid" evidence="7">
    <name>ppan2</name>
</geneLocation>
<name>A0A1I5FP83_PARPN</name>
<dbReference type="RefSeq" id="WP_024844574.1">
    <property type="nucleotide sequence ID" value="NZ_CP058691.1"/>
</dbReference>
<dbReference type="AlphaFoldDB" id="A0A1I5FP83"/>
<dbReference type="Proteomes" id="UP000509322">
    <property type="component" value="Plasmid unnamed1"/>
</dbReference>
<evidence type="ECO:0000256" key="1">
    <source>
        <dbReference type="ARBA" id="ARBA00022729"/>
    </source>
</evidence>
<evidence type="ECO:0000313" key="3">
    <source>
        <dbReference type="EMBL" id="QFG36324.1"/>
    </source>
</evidence>
<evidence type="ECO:0000256" key="2">
    <source>
        <dbReference type="SAM" id="SignalP"/>
    </source>
</evidence>
<protein>
    <submittedName>
        <fullName evidence="4">Extracellular solute-binding protein</fullName>
    </submittedName>
    <submittedName>
        <fullName evidence="5">Iron(III) transport system substrate-binding protein</fullName>
    </submittedName>
</protein>
<dbReference type="PIRSF" id="PIRSF002825">
    <property type="entry name" value="CfbpA"/>
    <property type="match status" value="1"/>
</dbReference>
<dbReference type="KEGG" id="ppan:ESD82_08905"/>
<keyword evidence="6" id="KW-1185">Reference proteome</keyword>
<dbReference type="Proteomes" id="UP000326453">
    <property type="component" value="Plasmid pPAN2"/>
</dbReference>
<keyword evidence="1 2" id="KW-0732">Signal</keyword>
<evidence type="ECO:0000313" key="4">
    <source>
        <dbReference type="EMBL" id="QLH16903.1"/>
    </source>
</evidence>
<feature type="signal peptide" evidence="2">
    <location>
        <begin position="1"/>
        <end position="21"/>
    </location>
</feature>
<reference evidence="5 6" key="1">
    <citation type="submission" date="2018-10" db="EMBL/GenBank/DDBJ databases">
        <title>Genomic Encyclopedia of Archaeal and Bacterial Type Strains, Phase II (KMG-II): from individual species to whole genera.</title>
        <authorList>
            <person name="Goeker M."/>
        </authorList>
    </citation>
    <scope>NUCLEOTIDE SEQUENCE [LARGE SCALE GENOMIC DNA]</scope>
    <source>
        <strain evidence="6">ATCC 35512 / DSM 2944 / CIP 106514 / LMD 82.5 / NBRC 102493 / NCCB 82005 / GB17</strain>
        <strain evidence="5">DSM 2944</strain>
    </source>
</reference>
<keyword evidence="4" id="KW-0614">Plasmid</keyword>
<geneLocation type="plasmid" evidence="3">
    <name>pPAN2</name>
</geneLocation>
<evidence type="ECO:0000313" key="5">
    <source>
        <dbReference type="EMBL" id="RKS43093.1"/>
    </source>
</evidence>
<dbReference type="EMBL" id="CP044425">
    <property type="protein sequence ID" value="QFG36324.1"/>
    <property type="molecule type" value="Genomic_DNA"/>
</dbReference>
<dbReference type="Proteomes" id="UP000273626">
    <property type="component" value="Unassembled WGS sequence"/>
</dbReference>
<dbReference type="EMBL" id="RBLI01000003">
    <property type="protein sequence ID" value="RKS43093.1"/>
    <property type="molecule type" value="Genomic_DNA"/>
</dbReference>
<dbReference type="OrthoDB" id="9766989at2"/>